<dbReference type="SUPFAM" id="SSF56281">
    <property type="entry name" value="Metallo-hydrolase/oxidoreductase"/>
    <property type="match status" value="1"/>
</dbReference>
<dbReference type="PANTHER" id="PTHR30619:SF1">
    <property type="entry name" value="RECOMBINATION PROTEIN 2"/>
    <property type="match status" value="1"/>
</dbReference>
<gene>
    <name evidence="2" type="ORF">SAMN05216454_10294</name>
</gene>
<organism evidence="2 3">
    <name type="scientific">Peptostreptococcus russellii</name>
    <dbReference type="NCBI Taxonomy" id="215200"/>
    <lineage>
        <taxon>Bacteria</taxon>
        <taxon>Bacillati</taxon>
        <taxon>Bacillota</taxon>
        <taxon>Clostridia</taxon>
        <taxon>Peptostreptococcales</taxon>
        <taxon>Peptostreptococcaceae</taxon>
        <taxon>Peptostreptococcus</taxon>
    </lineage>
</organism>
<dbReference type="AlphaFoldDB" id="A0A1H8FDN3"/>
<dbReference type="InterPro" id="IPR035681">
    <property type="entry name" value="ComA-like_MBL"/>
</dbReference>
<keyword evidence="3" id="KW-1185">Reference proteome</keyword>
<dbReference type="InterPro" id="IPR001279">
    <property type="entry name" value="Metallo-B-lactamas"/>
</dbReference>
<dbReference type="InterPro" id="IPR036866">
    <property type="entry name" value="RibonucZ/Hydroxyglut_hydro"/>
</dbReference>
<evidence type="ECO:0000259" key="1">
    <source>
        <dbReference type="SMART" id="SM00849"/>
    </source>
</evidence>
<dbReference type="STRING" id="215200.SAMN05216454_10294"/>
<dbReference type="PANTHER" id="PTHR30619">
    <property type="entry name" value="DNA INTERNALIZATION/COMPETENCE PROTEIN COMEC/REC2"/>
    <property type="match status" value="1"/>
</dbReference>
<evidence type="ECO:0000313" key="2">
    <source>
        <dbReference type="EMBL" id="SEN30031.1"/>
    </source>
</evidence>
<dbReference type="InterPro" id="IPR052159">
    <property type="entry name" value="Competence_DNA_uptake"/>
</dbReference>
<dbReference type="EMBL" id="FODF01000002">
    <property type="protein sequence ID" value="SEN30031.1"/>
    <property type="molecule type" value="Genomic_DNA"/>
</dbReference>
<sequence length="275" mass="30977">MKNKLFSIIVLFVFSILLVSCRENANELKLDIIDVDQGDSILVITPEKKSLLIDSGEEDFSRSVIRDLKKNRVKKLDYVIGTHSDSDHIGAMSDVLKEVGADKLILSKDNILKTELNNLISTAESMNVNLNRVESGDILKIDKDTVIYILSPSKISQDPNKNSIVFLLKFKNHSLIFTGDADSEIENKILQKYKLGHCEFLKAGHHGSKTSSSEKFIRTLRPDITAISCGYKNRYGHPSKDTLDTLSKYNSKIFRTDISGTLHFYFNDQGVFLSK</sequence>
<feature type="domain" description="Metallo-beta-lactamase" evidence="1">
    <location>
        <begin position="37"/>
        <end position="231"/>
    </location>
</feature>
<dbReference type="Gene3D" id="3.60.15.10">
    <property type="entry name" value="Ribonuclease Z/Hydroxyacylglutathione hydrolase-like"/>
    <property type="match status" value="1"/>
</dbReference>
<dbReference type="PROSITE" id="PS51257">
    <property type="entry name" value="PROKAR_LIPOPROTEIN"/>
    <property type="match status" value="1"/>
</dbReference>
<proteinExistence type="predicted"/>
<evidence type="ECO:0000313" key="3">
    <source>
        <dbReference type="Proteomes" id="UP000199512"/>
    </source>
</evidence>
<name>A0A1H8FDN3_9FIRM</name>
<protein>
    <submittedName>
        <fullName evidence="2">Competence protein ComEC</fullName>
    </submittedName>
</protein>
<dbReference type="CDD" id="cd07731">
    <property type="entry name" value="ComA-like_MBL-fold"/>
    <property type="match status" value="1"/>
</dbReference>
<dbReference type="Proteomes" id="UP000199512">
    <property type="component" value="Unassembled WGS sequence"/>
</dbReference>
<accession>A0A1H8FDN3</accession>
<dbReference type="Pfam" id="PF00753">
    <property type="entry name" value="Lactamase_B"/>
    <property type="match status" value="1"/>
</dbReference>
<dbReference type="OrthoDB" id="9761531at2"/>
<dbReference type="SMART" id="SM00849">
    <property type="entry name" value="Lactamase_B"/>
    <property type="match status" value="1"/>
</dbReference>
<dbReference type="RefSeq" id="WP_091974011.1">
    <property type="nucleotide sequence ID" value="NZ_FODF01000002.1"/>
</dbReference>
<reference evidence="2 3" key="1">
    <citation type="submission" date="2016-10" db="EMBL/GenBank/DDBJ databases">
        <authorList>
            <person name="de Groot N.N."/>
        </authorList>
    </citation>
    <scope>NUCLEOTIDE SEQUENCE [LARGE SCALE GENOMIC DNA]</scope>
    <source>
        <strain evidence="2 3">Calf135</strain>
    </source>
</reference>